<gene>
    <name evidence="2" type="ORF">EOE18_09260</name>
</gene>
<dbReference type="Proteomes" id="UP000282837">
    <property type="component" value="Unassembled WGS sequence"/>
</dbReference>
<proteinExistence type="predicted"/>
<dbReference type="EMBL" id="SACO01000005">
    <property type="protein sequence ID" value="RVU05504.1"/>
    <property type="molecule type" value="Genomic_DNA"/>
</dbReference>
<organism evidence="2 3">
    <name type="scientific">Novosphingobium umbonatum</name>
    <dbReference type="NCBI Taxonomy" id="1908524"/>
    <lineage>
        <taxon>Bacteria</taxon>
        <taxon>Pseudomonadati</taxon>
        <taxon>Pseudomonadota</taxon>
        <taxon>Alphaproteobacteria</taxon>
        <taxon>Sphingomonadales</taxon>
        <taxon>Sphingomonadaceae</taxon>
        <taxon>Novosphingobium</taxon>
    </lineage>
</organism>
<reference evidence="2 3" key="1">
    <citation type="submission" date="2019-01" db="EMBL/GenBank/DDBJ databases">
        <authorList>
            <person name="Chen W.-M."/>
        </authorList>
    </citation>
    <scope>NUCLEOTIDE SEQUENCE [LARGE SCALE GENOMIC DNA]</scope>
    <source>
        <strain evidence="2 3">FSY-9</strain>
    </source>
</reference>
<keyword evidence="3" id="KW-1185">Reference proteome</keyword>
<dbReference type="AlphaFoldDB" id="A0A3S2US40"/>
<evidence type="ECO:0008006" key="4">
    <source>
        <dbReference type="Google" id="ProtNLM"/>
    </source>
</evidence>
<name>A0A3S2US40_9SPHN</name>
<accession>A0A3S2US40</accession>
<dbReference type="SUPFAM" id="SSF48452">
    <property type="entry name" value="TPR-like"/>
    <property type="match status" value="1"/>
</dbReference>
<keyword evidence="1" id="KW-0175">Coiled coil</keyword>
<evidence type="ECO:0000256" key="1">
    <source>
        <dbReference type="SAM" id="Coils"/>
    </source>
</evidence>
<comment type="caution">
    <text evidence="2">The sequence shown here is derived from an EMBL/GenBank/DDBJ whole genome shotgun (WGS) entry which is preliminary data.</text>
</comment>
<evidence type="ECO:0000313" key="3">
    <source>
        <dbReference type="Proteomes" id="UP000282837"/>
    </source>
</evidence>
<evidence type="ECO:0000313" key="2">
    <source>
        <dbReference type="EMBL" id="RVU05504.1"/>
    </source>
</evidence>
<protein>
    <recommendedName>
        <fullName evidence="4">Tetratricopeptide repeat protein</fullName>
    </recommendedName>
</protein>
<feature type="coiled-coil region" evidence="1">
    <location>
        <begin position="72"/>
        <end position="99"/>
    </location>
</feature>
<dbReference type="InterPro" id="IPR011990">
    <property type="entry name" value="TPR-like_helical_dom_sf"/>
</dbReference>
<sequence length="332" mass="35182">MAQGMDLPVASLLVSPAVAQEAAPNPEARLRKIEGELRAVQRKVFPGADPKMFPQEPPAPVVVTPAPTASALTDVLMRLEAVEAQNARLTAQVEDLNHRLTQLTAPKAEAAETLVPTADGGMAVAPANGPSNAPVPVPAQTVAAPPAPKPVAVQPAPQPAPKPVVTKPAKVEAAKAEPAPVANAKPPASRVAAVKGIVKPQTSDPAEDDYSYGFKLYEAKFYPEAEQQLKLYLEANPKHKSVSRARNLIGRAYLDDGKPREAATWFLQNYQANKKGERAADSLLNLAAAMIEMKDTNRACIAIAEFADGYAVEAAGRLKAQYDATRKSVKCN</sequence>
<dbReference type="OrthoDB" id="7390214at2"/>
<dbReference type="Gene3D" id="1.25.40.10">
    <property type="entry name" value="Tetratricopeptide repeat domain"/>
    <property type="match status" value="1"/>
</dbReference>